<dbReference type="InterPro" id="IPR036388">
    <property type="entry name" value="WH-like_DNA-bd_sf"/>
</dbReference>
<dbReference type="PRINTS" id="PR00035">
    <property type="entry name" value="HTHGNTR"/>
</dbReference>
<evidence type="ECO:0000256" key="3">
    <source>
        <dbReference type="ARBA" id="ARBA00023163"/>
    </source>
</evidence>
<gene>
    <name evidence="5" type="ORF">GGQ92_002863</name>
</gene>
<dbReference type="RefSeq" id="WP_184250324.1">
    <property type="nucleotide sequence ID" value="NZ_BAAACU010000048.1"/>
</dbReference>
<dbReference type="PROSITE" id="PS50949">
    <property type="entry name" value="HTH_GNTR"/>
    <property type="match status" value="1"/>
</dbReference>
<keyword evidence="2" id="KW-0238">DNA-binding</keyword>
<dbReference type="SUPFAM" id="SSF46785">
    <property type="entry name" value="Winged helix' DNA-binding domain"/>
    <property type="match status" value="1"/>
</dbReference>
<comment type="caution">
    <text evidence="5">The sequence shown here is derived from an EMBL/GenBank/DDBJ whole genome shotgun (WGS) entry which is preliminary data.</text>
</comment>
<dbReference type="SMART" id="SM00345">
    <property type="entry name" value="HTH_GNTR"/>
    <property type="match status" value="1"/>
</dbReference>
<keyword evidence="6" id="KW-1185">Reference proteome</keyword>
<evidence type="ECO:0000256" key="1">
    <source>
        <dbReference type="ARBA" id="ARBA00023015"/>
    </source>
</evidence>
<evidence type="ECO:0000313" key="5">
    <source>
        <dbReference type="EMBL" id="MBB6514042.1"/>
    </source>
</evidence>
<name>A0A841RQB3_9BACI</name>
<dbReference type="GO" id="GO:0003700">
    <property type="term" value="F:DNA-binding transcription factor activity"/>
    <property type="evidence" value="ECO:0007669"/>
    <property type="project" value="InterPro"/>
</dbReference>
<accession>A0A841RQB3</accession>
<dbReference type="Pfam" id="PF00392">
    <property type="entry name" value="GntR"/>
    <property type="match status" value="1"/>
</dbReference>
<dbReference type="Proteomes" id="UP000572212">
    <property type="component" value="Unassembled WGS sequence"/>
</dbReference>
<dbReference type="PANTHER" id="PTHR44846:SF1">
    <property type="entry name" value="MANNOSYL-D-GLYCERATE TRANSPORT_METABOLISM SYSTEM REPRESSOR MNGR-RELATED"/>
    <property type="match status" value="1"/>
</dbReference>
<sequence>MENKEMQIIDDIMNRMIQKELQPGEKLPSENKLADKYRVPRITVRNALLKLEDRGHIYSVQGKGRYLKEESIQVQLPLTGSTSFTEKMESMGYDYCTKNIDFTLVPYNSKIYSHLQASESDIVYRIGRIRYINKEPIAIHYSYVKEVTFPTIQKDGPNINSMFAYYRKHGINEFTSKQTLLSVTFPTLEEQKLLACKSMVPLMVVETDSVDKETDILLEYTKIIYRSDRFKYDITIND</sequence>
<dbReference type="PANTHER" id="PTHR44846">
    <property type="entry name" value="MANNOSYL-D-GLYCERATE TRANSPORT/METABOLISM SYSTEM REPRESSOR MNGR-RELATED"/>
    <property type="match status" value="1"/>
</dbReference>
<keyword evidence="3" id="KW-0804">Transcription</keyword>
<dbReference type="Gene3D" id="3.40.1410.10">
    <property type="entry name" value="Chorismate lyase-like"/>
    <property type="match status" value="1"/>
</dbReference>
<evidence type="ECO:0000313" key="6">
    <source>
        <dbReference type="Proteomes" id="UP000572212"/>
    </source>
</evidence>
<feature type="domain" description="HTH gntR-type" evidence="4">
    <location>
        <begin position="2"/>
        <end position="70"/>
    </location>
</feature>
<evidence type="ECO:0000256" key="2">
    <source>
        <dbReference type="ARBA" id="ARBA00023125"/>
    </source>
</evidence>
<dbReference type="InterPro" id="IPR036390">
    <property type="entry name" value="WH_DNA-bd_sf"/>
</dbReference>
<dbReference type="GO" id="GO:0003677">
    <property type="term" value="F:DNA binding"/>
    <property type="evidence" value="ECO:0007669"/>
    <property type="project" value="UniProtKB-KW"/>
</dbReference>
<dbReference type="Gene3D" id="1.10.10.10">
    <property type="entry name" value="Winged helix-like DNA-binding domain superfamily/Winged helix DNA-binding domain"/>
    <property type="match status" value="1"/>
</dbReference>
<dbReference type="InterPro" id="IPR000524">
    <property type="entry name" value="Tscrpt_reg_HTH_GntR"/>
</dbReference>
<dbReference type="InterPro" id="IPR011663">
    <property type="entry name" value="UTRA"/>
</dbReference>
<dbReference type="SUPFAM" id="SSF64288">
    <property type="entry name" value="Chorismate lyase-like"/>
    <property type="match status" value="1"/>
</dbReference>
<reference evidence="5 6" key="1">
    <citation type="submission" date="2020-08" db="EMBL/GenBank/DDBJ databases">
        <title>Genomic Encyclopedia of Type Strains, Phase IV (KMG-IV): sequencing the most valuable type-strain genomes for metagenomic binning, comparative biology and taxonomic classification.</title>
        <authorList>
            <person name="Goeker M."/>
        </authorList>
    </citation>
    <scope>NUCLEOTIDE SEQUENCE [LARGE SCALE GENOMIC DNA]</scope>
    <source>
        <strain evidence="5 6">DSM 11805</strain>
    </source>
</reference>
<dbReference type="GO" id="GO:0045892">
    <property type="term" value="P:negative regulation of DNA-templated transcription"/>
    <property type="evidence" value="ECO:0007669"/>
    <property type="project" value="TreeGrafter"/>
</dbReference>
<dbReference type="InterPro" id="IPR050679">
    <property type="entry name" value="Bact_HTH_transcr_reg"/>
</dbReference>
<proteinExistence type="predicted"/>
<dbReference type="Pfam" id="PF07702">
    <property type="entry name" value="UTRA"/>
    <property type="match status" value="1"/>
</dbReference>
<protein>
    <submittedName>
        <fullName evidence="5">GntR family transcriptional regulator</fullName>
    </submittedName>
</protein>
<organism evidence="5 6">
    <name type="scientific">Gracilibacillus halotolerans</name>
    <dbReference type="NCBI Taxonomy" id="74386"/>
    <lineage>
        <taxon>Bacteria</taxon>
        <taxon>Bacillati</taxon>
        <taxon>Bacillota</taxon>
        <taxon>Bacilli</taxon>
        <taxon>Bacillales</taxon>
        <taxon>Bacillaceae</taxon>
        <taxon>Gracilibacillus</taxon>
    </lineage>
</organism>
<dbReference type="SMART" id="SM00866">
    <property type="entry name" value="UTRA"/>
    <property type="match status" value="1"/>
</dbReference>
<dbReference type="InterPro" id="IPR028978">
    <property type="entry name" value="Chorismate_lyase_/UTRA_dom_sf"/>
</dbReference>
<dbReference type="EMBL" id="JACHON010000021">
    <property type="protein sequence ID" value="MBB6514042.1"/>
    <property type="molecule type" value="Genomic_DNA"/>
</dbReference>
<keyword evidence="1" id="KW-0805">Transcription regulation</keyword>
<dbReference type="CDD" id="cd07377">
    <property type="entry name" value="WHTH_GntR"/>
    <property type="match status" value="1"/>
</dbReference>
<evidence type="ECO:0000259" key="4">
    <source>
        <dbReference type="PROSITE" id="PS50949"/>
    </source>
</evidence>
<dbReference type="AlphaFoldDB" id="A0A841RQB3"/>